<comment type="caution">
    <text evidence="1">The sequence shown here is derived from an EMBL/GenBank/DDBJ whole genome shotgun (WGS) entry which is preliminary data.</text>
</comment>
<protein>
    <submittedName>
        <fullName evidence="1">Uncharacterized protein</fullName>
    </submittedName>
</protein>
<sequence>TWWVGPINRGQISPCSPSEQFLAQREGLDSRPKLDGWSEKSSGTVLADGTFLQVHRIATK</sequence>
<evidence type="ECO:0000313" key="1">
    <source>
        <dbReference type="EMBL" id="MCI27004.1"/>
    </source>
</evidence>
<evidence type="ECO:0000313" key="2">
    <source>
        <dbReference type="Proteomes" id="UP000265520"/>
    </source>
</evidence>
<dbReference type="AlphaFoldDB" id="A0A392QT30"/>
<dbReference type="EMBL" id="LXQA010156782">
    <property type="protein sequence ID" value="MCI27004.1"/>
    <property type="molecule type" value="Genomic_DNA"/>
</dbReference>
<organism evidence="1 2">
    <name type="scientific">Trifolium medium</name>
    <dbReference type="NCBI Taxonomy" id="97028"/>
    <lineage>
        <taxon>Eukaryota</taxon>
        <taxon>Viridiplantae</taxon>
        <taxon>Streptophyta</taxon>
        <taxon>Embryophyta</taxon>
        <taxon>Tracheophyta</taxon>
        <taxon>Spermatophyta</taxon>
        <taxon>Magnoliopsida</taxon>
        <taxon>eudicotyledons</taxon>
        <taxon>Gunneridae</taxon>
        <taxon>Pentapetalae</taxon>
        <taxon>rosids</taxon>
        <taxon>fabids</taxon>
        <taxon>Fabales</taxon>
        <taxon>Fabaceae</taxon>
        <taxon>Papilionoideae</taxon>
        <taxon>50 kb inversion clade</taxon>
        <taxon>NPAAA clade</taxon>
        <taxon>Hologalegina</taxon>
        <taxon>IRL clade</taxon>
        <taxon>Trifolieae</taxon>
        <taxon>Trifolium</taxon>
    </lineage>
</organism>
<keyword evidence="2" id="KW-1185">Reference proteome</keyword>
<dbReference type="Proteomes" id="UP000265520">
    <property type="component" value="Unassembled WGS sequence"/>
</dbReference>
<proteinExistence type="predicted"/>
<feature type="non-terminal residue" evidence="1">
    <location>
        <position position="1"/>
    </location>
</feature>
<name>A0A392QT30_9FABA</name>
<accession>A0A392QT30</accession>
<reference evidence="1 2" key="1">
    <citation type="journal article" date="2018" name="Front. Plant Sci.">
        <title>Red Clover (Trifolium pratense) and Zigzag Clover (T. medium) - A Picture of Genomic Similarities and Differences.</title>
        <authorList>
            <person name="Dluhosova J."/>
            <person name="Istvanek J."/>
            <person name="Nedelnik J."/>
            <person name="Repkova J."/>
        </authorList>
    </citation>
    <scope>NUCLEOTIDE SEQUENCE [LARGE SCALE GENOMIC DNA]</scope>
    <source>
        <strain evidence="2">cv. 10/8</strain>
        <tissue evidence="1">Leaf</tissue>
    </source>
</reference>